<dbReference type="Proteomes" id="UP000008229">
    <property type="component" value="Chromosome"/>
</dbReference>
<dbReference type="GO" id="GO:0033194">
    <property type="term" value="P:response to hydroperoxide"/>
    <property type="evidence" value="ECO:0007669"/>
    <property type="project" value="TreeGrafter"/>
</dbReference>
<dbReference type="STRING" id="469383.Cwoe_2642"/>
<name>D3F9J9_CONWI</name>
<organism evidence="1 2">
    <name type="scientific">Conexibacter woesei (strain DSM 14684 / CCUG 47730 / CIP 108061 / JCM 11494 / NBRC 100937 / ID131577)</name>
    <dbReference type="NCBI Taxonomy" id="469383"/>
    <lineage>
        <taxon>Bacteria</taxon>
        <taxon>Bacillati</taxon>
        <taxon>Actinomycetota</taxon>
        <taxon>Thermoleophilia</taxon>
        <taxon>Solirubrobacterales</taxon>
        <taxon>Conexibacteraceae</taxon>
        <taxon>Conexibacter</taxon>
    </lineage>
</organism>
<dbReference type="RefSeq" id="WP_012934112.1">
    <property type="nucleotide sequence ID" value="NC_013739.1"/>
</dbReference>
<protein>
    <recommendedName>
        <fullName evidence="3">Peroxide stress protein YaaA</fullName>
    </recommendedName>
</protein>
<sequence length="232" mass="24225">MLLLLPPSEGKAMPAKGRKPVDLAALPFPTVLGPLRERLIEVVDPALLTAPAAPAAEVYDGVLFGQLDLASLPTAARRRAARSVLIASGLWGLVGPSDRIPHYKLPIDAKPAGAGGGTLAAAWRPLVAEALAERDAARTLVVDCRSGGYAAVWKPRQAARVEVRAFAVKPDGSRQVISHNAKATRGRVARELLLAARAPRKPADVAAIATAAGLDVELTGAGATWTLDVLER</sequence>
<dbReference type="PANTHER" id="PTHR30283">
    <property type="entry name" value="PEROXIDE STRESS RESPONSE PROTEIN YAAA"/>
    <property type="match status" value="1"/>
</dbReference>
<proteinExistence type="predicted"/>
<dbReference type="AlphaFoldDB" id="D3F9J9"/>
<dbReference type="HOGENOM" id="CLU_071581_0_0_11"/>
<dbReference type="OrthoDB" id="3210767at2"/>
<dbReference type="PANTHER" id="PTHR30283:SF4">
    <property type="entry name" value="PEROXIDE STRESS RESISTANCE PROTEIN YAAA"/>
    <property type="match status" value="1"/>
</dbReference>
<dbReference type="EMBL" id="CP001854">
    <property type="protein sequence ID" value="ADB51061.1"/>
    <property type="molecule type" value="Genomic_DNA"/>
</dbReference>
<dbReference type="GO" id="GO:0005829">
    <property type="term" value="C:cytosol"/>
    <property type="evidence" value="ECO:0007669"/>
    <property type="project" value="TreeGrafter"/>
</dbReference>
<dbReference type="Pfam" id="PF03883">
    <property type="entry name" value="H2O2_YaaD"/>
    <property type="match status" value="1"/>
</dbReference>
<evidence type="ECO:0000313" key="2">
    <source>
        <dbReference type="Proteomes" id="UP000008229"/>
    </source>
</evidence>
<dbReference type="KEGG" id="cwo:Cwoe_2642"/>
<accession>D3F9J9</accession>
<dbReference type="InterPro" id="IPR005583">
    <property type="entry name" value="YaaA"/>
</dbReference>
<gene>
    <name evidence="1" type="ordered locus">Cwoe_2642</name>
</gene>
<reference evidence="2" key="2">
    <citation type="submission" date="2010-01" db="EMBL/GenBank/DDBJ databases">
        <title>The complete genome of Conexibacter woesei DSM 14684.</title>
        <authorList>
            <consortium name="US DOE Joint Genome Institute (JGI-PGF)"/>
            <person name="Lucas S."/>
            <person name="Copeland A."/>
            <person name="Lapidus A."/>
            <person name="Glavina del Rio T."/>
            <person name="Dalin E."/>
            <person name="Tice H."/>
            <person name="Bruce D."/>
            <person name="Goodwin L."/>
            <person name="Pitluck S."/>
            <person name="Kyrpides N."/>
            <person name="Mavromatis K."/>
            <person name="Ivanova N."/>
            <person name="Mikhailova N."/>
            <person name="Chertkov O."/>
            <person name="Brettin T."/>
            <person name="Detter J.C."/>
            <person name="Han C."/>
            <person name="Larimer F."/>
            <person name="Land M."/>
            <person name="Hauser L."/>
            <person name="Markowitz V."/>
            <person name="Cheng J.-F."/>
            <person name="Hugenholtz P."/>
            <person name="Woyke T."/>
            <person name="Wu D."/>
            <person name="Pukall R."/>
            <person name="Steenblock K."/>
            <person name="Schneider S."/>
            <person name="Klenk H.-P."/>
            <person name="Eisen J.A."/>
        </authorList>
    </citation>
    <scope>NUCLEOTIDE SEQUENCE [LARGE SCALE GENOMIC DNA]</scope>
    <source>
        <strain evidence="2">DSM 14684 / CIP 108061 / JCM 11494 / NBRC 100937 / ID131577</strain>
    </source>
</reference>
<evidence type="ECO:0000313" key="1">
    <source>
        <dbReference type="EMBL" id="ADB51061.1"/>
    </source>
</evidence>
<keyword evidence="2" id="KW-1185">Reference proteome</keyword>
<dbReference type="eggNOG" id="COG3022">
    <property type="taxonomic scope" value="Bacteria"/>
</dbReference>
<evidence type="ECO:0008006" key="3">
    <source>
        <dbReference type="Google" id="ProtNLM"/>
    </source>
</evidence>
<reference evidence="1 2" key="1">
    <citation type="journal article" date="2010" name="Stand. Genomic Sci.">
        <title>Complete genome sequence of Conexibacter woesei type strain (ID131577).</title>
        <authorList>
            <person name="Pukall R."/>
            <person name="Lapidus A."/>
            <person name="Glavina Del Rio T."/>
            <person name="Copeland A."/>
            <person name="Tice H."/>
            <person name="Cheng J.-F."/>
            <person name="Lucas S."/>
            <person name="Chen F."/>
            <person name="Nolan M."/>
            <person name="Bruce D."/>
            <person name="Goodwin L."/>
            <person name="Pitluck S."/>
            <person name="Mavromatis K."/>
            <person name="Ivanova N."/>
            <person name="Ovchinnikova G."/>
            <person name="Pati A."/>
            <person name="Chen A."/>
            <person name="Palaniappan K."/>
            <person name="Land M."/>
            <person name="Hauser L."/>
            <person name="Chang Y.-J."/>
            <person name="Jeffries C.D."/>
            <person name="Chain P."/>
            <person name="Meincke L."/>
            <person name="Sims D."/>
            <person name="Brettin T."/>
            <person name="Detter J.C."/>
            <person name="Rohde M."/>
            <person name="Goeker M."/>
            <person name="Bristow J."/>
            <person name="Eisen J.A."/>
            <person name="Markowitz V."/>
            <person name="Kyrpides N.C."/>
            <person name="Klenk H.-P."/>
            <person name="Hugenholtz P."/>
        </authorList>
    </citation>
    <scope>NUCLEOTIDE SEQUENCE [LARGE SCALE GENOMIC DNA]</scope>
    <source>
        <strain evidence="2">DSM 14684 / CIP 108061 / JCM 11494 / NBRC 100937 / ID131577</strain>
    </source>
</reference>